<gene>
    <name evidence="11" type="primary">HecR</name>
    <name evidence="11" type="ORF">OSTLU_119568</name>
</gene>
<comment type="subunit">
    <text evidence="8">Component of the NDC80 complex.</text>
</comment>
<dbReference type="RefSeq" id="XP_001416182.1">
    <property type="nucleotide sequence ID" value="XM_001416145.1"/>
</dbReference>
<dbReference type="InterPro" id="IPR038273">
    <property type="entry name" value="Ndc80_sf"/>
</dbReference>
<keyword evidence="7 8" id="KW-0137">Centromere</keyword>
<evidence type="ECO:0000256" key="6">
    <source>
        <dbReference type="ARBA" id="ARBA00023306"/>
    </source>
</evidence>
<comment type="subcellular location">
    <subcellularLocation>
        <location evidence="8">Chromosome</location>
        <location evidence="8">Centromere</location>
        <location evidence="8">Kinetochore</location>
    </subcellularLocation>
    <subcellularLocation>
        <location evidence="8">Nucleus</location>
    </subcellularLocation>
</comment>
<keyword evidence="6 8" id="KW-0131">Cell cycle</keyword>
<sequence length="493" mass="57197">MKTDPRPFHEREYARACQENLNVFLTERSCPFHIPEQEFWNTAVPGDIDSVVLFVLKLVENDVGADRVEHFKFALKCLKYPFPVNTTALGKKYSSEQHVIPFLTWLIYLFVYEDNHEMKSETSENKGRLLYLQTKALYQDFLRGVEVYELKTAERFLCRSPLSKEQVHIANNRLQGLKYAVSKRKVELQQYTATKRSFITTLRNLKQRKIAALERLDTTPSRISIQQRLYSGLQNSLQDYRKKIHISVDRQTQNRPVLKQVESDSDSLVNTESSISIYSAPLADLKESLEKQYEEYVGLLATLGLPWSRRGVLNEGKLLQVLENFGMHEKENSENFREFRALLESELSRIRARNIATLDRLRNTESTVQFNSAVKEKQISECVSLQKQLHKADVHYQQERQRCDDEIQGLVQNLREIEKQVQLITHDANPSHVSTVMERLQSGYDEASQLFSHEKATIQGSLLIALDLLMLHKQRNHELLNNWSLHTDSAGTV</sequence>
<dbReference type="GO" id="GO:0005634">
    <property type="term" value="C:nucleus"/>
    <property type="evidence" value="ECO:0007669"/>
    <property type="project" value="UniProtKB-SubCell"/>
</dbReference>
<dbReference type="HOGENOM" id="CLU_564248_0_0_1"/>
<dbReference type="Gene3D" id="1.10.418.30">
    <property type="entry name" value="Ncd80 complex, Ncd80 subunit"/>
    <property type="match status" value="1"/>
</dbReference>
<organism evidence="11 12">
    <name type="scientific">Ostreococcus lucimarinus (strain CCE9901)</name>
    <dbReference type="NCBI Taxonomy" id="436017"/>
    <lineage>
        <taxon>Eukaryota</taxon>
        <taxon>Viridiplantae</taxon>
        <taxon>Chlorophyta</taxon>
        <taxon>Mamiellophyceae</taxon>
        <taxon>Mamiellales</taxon>
        <taxon>Bathycoccaceae</taxon>
        <taxon>Ostreococcus</taxon>
    </lineage>
</organism>
<dbReference type="Gramene" id="ABO94475">
    <property type="protein sequence ID" value="ABO94475"/>
    <property type="gene ID" value="OSTLU_119568"/>
</dbReference>
<dbReference type="AlphaFoldDB" id="A4RSU5"/>
<evidence type="ECO:0000256" key="7">
    <source>
        <dbReference type="ARBA" id="ARBA00023328"/>
    </source>
</evidence>
<evidence type="ECO:0000256" key="9">
    <source>
        <dbReference type="SAM" id="Coils"/>
    </source>
</evidence>
<dbReference type="InterPro" id="IPR055260">
    <property type="entry name" value="Ndc80_CH"/>
</dbReference>
<accession>A4RSU5</accession>
<keyword evidence="8" id="KW-0995">Kinetochore</keyword>
<comment type="similarity">
    <text evidence="1 8">Belongs to the NDC80/HEC1 family.</text>
</comment>
<evidence type="ECO:0000256" key="3">
    <source>
        <dbReference type="ARBA" id="ARBA00022618"/>
    </source>
</evidence>
<name>A4RSU5_OSTLU</name>
<dbReference type="EMBL" id="CP000582">
    <property type="protein sequence ID" value="ABO94475.1"/>
    <property type="molecule type" value="Genomic_DNA"/>
</dbReference>
<feature type="coiled-coil region" evidence="9">
    <location>
        <begin position="400"/>
        <end position="427"/>
    </location>
</feature>
<proteinExistence type="inferred from homology"/>
<keyword evidence="3 8" id="KW-0132">Cell division</keyword>
<comment type="function">
    <text evidence="8">Acts as a component of the essential kinetochore-associated NDC80 complex, which is required for chromosome segregation and spindle checkpoint activity.</text>
</comment>
<evidence type="ECO:0000256" key="4">
    <source>
        <dbReference type="ARBA" id="ARBA00022776"/>
    </source>
</evidence>
<evidence type="ECO:0000256" key="2">
    <source>
        <dbReference type="ARBA" id="ARBA00022454"/>
    </source>
</evidence>
<dbReference type="GO" id="GO:0051301">
    <property type="term" value="P:cell division"/>
    <property type="evidence" value="ECO:0007669"/>
    <property type="project" value="UniProtKB-UniRule"/>
</dbReference>
<keyword evidence="2 8" id="KW-0158">Chromosome</keyword>
<evidence type="ECO:0000313" key="12">
    <source>
        <dbReference type="Proteomes" id="UP000001568"/>
    </source>
</evidence>
<dbReference type="OMA" id="TICDGEN"/>
<keyword evidence="4 8" id="KW-0498">Mitosis</keyword>
<feature type="domain" description="Kinetochore protein Ndc80 CH" evidence="10">
    <location>
        <begin position="2"/>
        <end position="111"/>
    </location>
</feature>
<evidence type="ECO:0000256" key="1">
    <source>
        <dbReference type="ARBA" id="ARBA00007050"/>
    </source>
</evidence>
<keyword evidence="12" id="KW-1185">Reference proteome</keyword>
<reference evidence="11 12" key="1">
    <citation type="journal article" date="2007" name="Proc. Natl. Acad. Sci. U.S.A.">
        <title>The tiny eukaryote Ostreococcus provides genomic insights into the paradox of plankton speciation.</title>
        <authorList>
            <person name="Palenik B."/>
            <person name="Grimwood J."/>
            <person name="Aerts A."/>
            <person name="Rouze P."/>
            <person name="Salamov A."/>
            <person name="Putnam N."/>
            <person name="Dupont C."/>
            <person name="Jorgensen R."/>
            <person name="Derelle E."/>
            <person name="Rombauts S."/>
            <person name="Zhou K."/>
            <person name="Otillar R."/>
            <person name="Merchant S.S."/>
            <person name="Podell S."/>
            <person name="Gaasterland T."/>
            <person name="Napoli C."/>
            <person name="Gendler K."/>
            <person name="Manuell A."/>
            <person name="Tai V."/>
            <person name="Vallon O."/>
            <person name="Piganeau G."/>
            <person name="Jancek S."/>
            <person name="Heijde M."/>
            <person name="Jabbari K."/>
            <person name="Bowler C."/>
            <person name="Lohr M."/>
            <person name="Robbens S."/>
            <person name="Werner G."/>
            <person name="Dubchak I."/>
            <person name="Pazour G.J."/>
            <person name="Ren Q."/>
            <person name="Paulsen I."/>
            <person name="Delwiche C."/>
            <person name="Schmutz J."/>
            <person name="Rokhsar D."/>
            <person name="Van de Peer Y."/>
            <person name="Moreau H."/>
            <person name="Grigoriev I.V."/>
        </authorList>
    </citation>
    <scope>NUCLEOTIDE SEQUENCE [LARGE SCALE GENOMIC DNA]</scope>
    <source>
        <strain evidence="11 12">CCE9901</strain>
    </source>
</reference>
<dbReference type="KEGG" id="olu:OSTLU_119568"/>
<evidence type="ECO:0000313" key="11">
    <source>
        <dbReference type="EMBL" id="ABO94475.1"/>
    </source>
</evidence>
<evidence type="ECO:0000259" key="10">
    <source>
        <dbReference type="Pfam" id="PF03801"/>
    </source>
</evidence>
<dbReference type="GO" id="GO:0051315">
    <property type="term" value="P:attachment of mitotic spindle microtubules to kinetochore"/>
    <property type="evidence" value="ECO:0007669"/>
    <property type="project" value="UniProtKB-UniRule"/>
</dbReference>
<dbReference type="Pfam" id="PF03801">
    <property type="entry name" value="Ndc80_HEC"/>
    <property type="match status" value="1"/>
</dbReference>
<keyword evidence="5 9" id="KW-0175">Coiled coil</keyword>
<dbReference type="GeneID" id="5000084"/>
<protein>
    <recommendedName>
        <fullName evidence="8">Kinetochore protein NDC80</fullName>
    </recommendedName>
</protein>
<keyword evidence="8" id="KW-0539">Nucleus</keyword>
<dbReference type="Proteomes" id="UP000001568">
    <property type="component" value="Chromosome 2"/>
</dbReference>
<evidence type="ECO:0000256" key="5">
    <source>
        <dbReference type="ARBA" id="ARBA00023054"/>
    </source>
</evidence>
<dbReference type="OrthoDB" id="10626402at2759"/>
<dbReference type="GO" id="GO:0031262">
    <property type="term" value="C:Ndc80 complex"/>
    <property type="evidence" value="ECO:0007669"/>
    <property type="project" value="UniProtKB-UniRule"/>
</dbReference>
<evidence type="ECO:0000256" key="8">
    <source>
        <dbReference type="RuleBase" id="RU368072"/>
    </source>
</evidence>